<feature type="region of interest" description="Disordered" evidence="1">
    <location>
        <begin position="139"/>
        <end position="265"/>
    </location>
</feature>
<sequence>MSLPDHHDPQHAGPSTPARRSSTSSISSTASSDFIFIHNQDQASAPSEPQLGTLTARQSPNGRIGTLPSEEFKGTWEAAYQETAKTAKEISKASTTFAAAVCDSGIGRAGAYLGAALSRTANRGALTAAKYAVDKAGTDESKLPPRLRSWLKRGDRKEGTARNDVESSERRQETEVVLIASRPAESKNDARTYSMESPQQAKSLNTPQKNAQVFETLDTPTPVRRQLSKPLDISTQGHRPALTWKSRLSQQAEHSPTEESFELTPMYSPDDKQLYLQAASGRQVNASPETTAPAGTRTEAFNPWDAPFSPYDMAAAVDEQDDDLETPEGSPPGEEPLPFRSDA</sequence>
<feature type="compositionally biased region" description="Polar residues" evidence="1">
    <location>
        <begin position="194"/>
        <end position="213"/>
    </location>
</feature>
<accession>A0A6A6VCX6</accession>
<feature type="compositionally biased region" description="Basic and acidic residues" evidence="1">
    <location>
        <begin position="1"/>
        <end position="10"/>
    </location>
</feature>
<reference evidence="2" key="1">
    <citation type="journal article" date="2020" name="Stud. Mycol.">
        <title>101 Dothideomycetes genomes: a test case for predicting lifestyles and emergence of pathogens.</title>
        <authorList>
            <person name="Haridas S."/>
            <person name="Albert R."/>
            <person name="Binder M."/>
            <person name="Bloem J."/>
            <person name="Labutti K."/>
            <person name="Salamov A."/>
            <person name="Andreopoulos B."/>
            <person name="Baker S."/>
            <person name="Barry K."/>
            <person name="Bills G."/>
            <person name="Bluhm B."/>
            <person name="Cannon C."/>
            <person name="Castanera R."/>
            <person name="Culley D."/>
            <person name="Daum C."/>
            <person name="Ezra D."/>
            <person name="Gonzalez J."/>
            <person name="Henrissat B."/>
            <person name="Kuo A."/>
            <person name="Liang C."/>
            <person name="Lipzen A."/>
            <person name="Lutzoni F."/>
            <person name="Magnuson J."/>
            <person name="Mondo S."/>
            <person name="Nolan M."/>
            <person name="Ohm R."/>
            <person name="Pangilinan J."/>
            <person name="Park H.-J."/>
            <person name="Ramirez L."/>
            <person name="Alfaro M."/>
            <person name="Sun H."/>
            <person name="Tritt A."/>
            <person name="Yoshinaga Y."/>
            <person name="Zwiers L.-H."/>
            <person name="Turgeon B."/>
            <person name="Goodwin S."/>
            <person name="Spatafora J."/>
            <person name="Crous P."/>
            <person name="Grigoriev I."/>
        </authorList>
    </citation>
    <scope>NUCLEOTIDE SEQUENCE</scope>
    <source>
        <strain evidence="2">CBS 119925</strain>
    </source>
</reference>
<name>A0A6A6VCX6_9PLEO</name>
<dbReference type="OrthoDB" id="3801434at2759"/>
<feature type="compositionally biased region" description="Basic and acidic residues" evidence="1">
    <location>
        <begin position="152"/>
        <end position="174"/>
    </location>
</feature>
<feature type="compositionally biased region" description="Polar residues" evidence="1">
    <location>
        <begin position="280"/>
        <end position="290"/>
    </location>
</feature>
<evidence type="ECO:0000256" key="1">
    <source>
        <dbReference type="SAM" id="MobiDB-lite"/>
    </source>
</evidence>
<proteinExistence type="predicted"/>
<feature type="region of interest" description="Disordered" evidence="1">
    <location>
        <begin position="279"/>
        <end position="343"/>
    </location>
</feature>
<organism evidence="2 3">
    <name type="scientific">Sporormia fimetaria CBS 119925</name>
    <dbReference type="NCBI Taxonomy" id="1340428"/>
    <lineage>
        <taxon>Eukaryota</taxon>
        <taxon>Fungi</taxon>
        <taxon>Dikarya</taxon>
        <taxon>Ascomycota</taxon>
        <taxon>Pezizomycotina</taxon>
        <taxon>Dothideomycetes</taxon>
        <taxon>Pleosporomycetidae</taxon>
        <taxon>Pleosporales</taxon>
        <taxon>Sporormiaceae</taxon>
        <taxon>Sporormia</taxon>
    </lineage>
</organism>
<feature type="region of interest" description="Disordered" evidence="1">
    <location>
        <begin position="1"/>
        <end position="70"/>
    </location>
</feature>
<protein>
    <submittedName>
        <fullName evidence="2">Uncharacterized protein</fullName>
    </submittedName>
</protein>
<dbReference type="Proteomes" id="UP000799440">
    <property type="component" value="Unassembled WGS sequence"/>
</dbReference>
<evidence type="ECO:0000313" key="2">
    <source>
        <dbReference type="EMBL" id="KAF2748013.1"/>
    </source>
</evidence>
<feature type="compositionally biased region" description="Low complexity" evidence="1">
    <location>
        <begin position="14"/>
        <end position="32"/>
    </location>
</feature>
<keyword evidence="3" id="KW-1185">Reference proteome</keyword>
<feature type="compositionally biased region" description="Polar residues" evidence="1">
    <location>
        <begin position="39"/>
        <end position="61"/>
    </location>
</feature>
<dbReference type="EMBL" id="MU006570">
    <property type="protein sequence ID" value="KAF2748013.1"/>
    <property type="molecule type" value="Genomic_DNA"/>
</dbReference>
<evidence type="ECO:0000313" key="3">
    <source>
        <dbReference type="Proteomes" id="UP000799440"/>
    </source>
</evidence>
<gene>
    <name evidence="2" type="ORF">M011DRAFT_525712</name>
</gene>
<dbReference type="AlphaFoldDB" id="A0A6A6VCX6"/>